<feature type="non-terminal residue" evidence="1">
    <location>
        <position position="1"/>
    </location>
</feature>
<protein>
    <submittedName>
        <fullName evidence="1">Uncharacterized protein</fullName>
    </submittedName>
</protein>
<dbReference type="InParanoid" id="C5L0P8"/>
<evidence type="ECO:0000313" key="2">
    <source>
        <dbReference type="Proteomes" id="UP000007800"/>
    </source>
</evidence>
<dbReference type="Proteomes" id="UP000007800">
    <property type="component" value="Unassembled WGS sequence"/>
</dbReference>
<dbReference type="AlphaFoldDB" id="C5L0P8"/>
<evidence type="ECO:0000313" key="1">
    <source>
        <dbReference type="EMBL" id="EER09700.1"/>
    </source>
</evidence>
<dbReference type="GeneID" id="9087018"/>
<feature type="non-terminal residue" evidence="1">
    <location>
        <position position="51"/>
    </location>
</feature>
<reference evidence="1 2" key="1">
    <citation type="submission" date="2008-07" db="EMBL/GenBank/DDBJ databases">
        <authorList>
            <person name="El-Sayed N."/>
            <person name="Caler E."/>
            <person name="Inman J."/>
            <person name="Amedeo P."/>
            <person name="Hass B."/>
            <person name="Wortman J."/>
        </authorList>
    </citation>
    <scope>NUCLEOTIDE SEQUENCE [LARGE SCALE GENOMIC DNA]</scope>
    <source>
        <strain evidence="2">ATCC 50983 / TXsc</strain>
    </source>
</reference>
<sequence length="51" mass="5363">YSMLCKSRVAAACEAKKRTEASVVCSSTGPQIVPLDEATDVVSDARCKLSS</sequence>
<accession>C5L0P8</accession>
<dbReference type="EMBL" id="GG678123">
    <property type="protein sequence ID" value="EER09700.1"/>
    <property type="molecule type" value="Genomic_DNA"/>
</dbReference>
<proteinExistence type="predicted"/>
<organism evidence="2">
    <name type="scientific">Perkinsus marinus (strain ATCC 50983 / TXsc)</name>
    <dbReference type="NCBI Taxonomy" id="423536"/>
    <lineage>
        <taxon>Eukaryota</taxon>
        <taxon>Sar</taxon>
        <taxon>Alveolata</taxon>
        <taxon>Perkinsozoa</taxon>
        <taxon>Perkinsea</taxon>
        <taxon>Perkinsida</taxon>
        <taxon>Perkinsidae</taxon>
        <taxon>Perkinsus</taxon>
    </lineage>
</organism>
<name>C5L0P8_PERM5</name>
<gene>
    <name evidence="1" type="ORF">Pmar_PMAR022138</name>
</gene>
<dbReference type="RefSeq" id="XP_002777905.1">
    <property type="nucleotide sequence ID" value="XM_002777859.1"/>
</dbReference>
<keyword evidence="2" id="KW-1185">Reference proteome</keyword>